<feature type="coiled-coil region" evidence="1">
    <location>
        <begin position="354"/>
        <end position="426"/>
    </location>
</feature>
<evidence type="ECO:0000256" key="2">
    <source>
        <dbReference type="SAM" id="MobiDB-lite"/>
    </source>
</evidence>
<dbReference type="AlphaFoldDB" id="A0A6L2J5A9"/>
<sequence>MSTLNQQTLADSGATERPPMLERRNYIPWESRFKRFLDNKLEDRELSINIMFLNSLQPEWRKYVTMVRYNQTGDIDSYDVLYDSLIQFEPHVLTSKAKKAAKRHDPLSILAFSNASSSQCHANSSYSPQPYYVTHPSSVVNYEDEYQGELQGDSQEDNLTTFMMLLARAITQKFSIPTNNRLRTSSNTRNKVVIQDGRVEIQTKNVVYGGNGNKNAGRQNRNQAFNAGTGNDERNQIKPRVHDAKYFRKQILLAMKDEAGSNLNNEENDFMLDTSYGEETIEELTAAAVSDVNASSKVHEQVRHVKRKTIIQTSADYQIDFYIMFDDPFVEHNGGTSDHDSNAHDEYHEIQMLAYNVQKEAKNQRRSNNELKKQKMLLQKGLETCKDRVKMFESKTIQCSKYKETCEELEHELRDDKNTIEIILKEKDNIQNDFFKIKNEKIIIQHETQLAKKAFKEHENRYLEDICDLEEKLSSHDRIVYKIVQSLQIIHMLGKTPNKVYDPFLKAGLGYKNLDRLKKAIAA</sequence>
<dbReference type="EMBL" id="BKCJ010000315">
    <property type="protein sequence ID" value="GEU32056.1"/>
    <property type="molecule type" value="Genomic_DNA"/>
</dbReference>
<evidence type="ECO:0000313" key="3">
    <source>
        <dbReference type="EMBL" id="GEU32056.1"/>
    </source>
</evidence>
<keyword evidence="1" id="KW-0175">Coiled coil</keyword>
<reference evidence="3" key="1">
    <citation type="journal article" date="2019" name="Sci. Rep.">
        <title>Draft genome of Tanacetum cinerariifolium, the natural source of mosquito coil.</title>
        <authorList>
            <person name="Yamashiro T."/>
            <person name="Shiraishi A."/>
            <person name="Satake H."/>
            <person name="Nakayama K."/>
        </authorList>
    </citation>
    <scope>NUCLEOTIDE SEQUENCE</scope>
</reference>
<evidence type="ECO:0008006" key="4">
    <source>
        <dbReference type="Google" id="ProtNLM"/>
    </source>
</evidence>
<feature type="region of interest" description="Disordered" evidence="2">
    <location>
        <begin position="208"/>
        <end position="235"/>
    </location>
</feature>
<comment type="caution">
    <text evidence="3">The sequence shown here is derived from an EMBL/GenBank/DDBJ whole genome shotgun (WGS) entry which is preliminary data.</text>
</comment>
<accession>A0A6L2J5A9</accession>
<feature type="compositionally biased region" description="Low complexity" evidence="2">
    <location>
        <begin position="208"/>
        <end position="217"/>
    </location>
</feature>
<proteinExistence type="predicted"/>
<protein>
    <recommendedName>
        <fullName evidence="4">Gag-Pol polyprotein</fullName>
    </recommendedName>
</protein>
<evidence type="ECO:0000256" key="1">
    <source>
        <dbReference type="SAM" id="Coils"/>
    </source>
</evidence>
<feature type="compositionally biased region" description="Polar residues" evidence="2">
    <location>
        <begin position="218"/>
        <end position="229"/>
    </location>
</feature>
<name>A0A6L2J5A9_TANCI</name>
<organism evidence="3">
    <name type="scientific">Tanacetum cinerariifolium</name>
    <name type="common">Dalmatian daisy</name>
    <name type="synonym">Chrysanthemum cinerariifolium</name>
    <dbReference type="NCBI Taxonomy" id="118510"/>
    <lineage>
        <taxon>Eukaryota</taxon>
        <taxon>Viridiplantae</taxon>
        <taxon>Streptophyta</taxon>
        <taxon>Embryophyta</taxon>
        <taxon>Tracheophyta</taxon>
        <taxon>Spermatophyta</taxon>
        <taxon>Magnoliopsida</taxon>
        <taxon>eudicotyledons</taxon>
        <taxon>Gunneridae</taxon>
        <taxon>Pentapetalae</taxon>
        <taxon>asterids</taxon>
        <taxon>campanulids</taxon>
        <taxon>Asterales</taxon>
        <taxon>Asteraceae</taxon>
        <taxon>Asteroideae</taxon>
        <taxon>Anthemideae</taxon>
        <taxon>Anthemidinae</taxon>
        <taxon>Tanacetum</taxon>
    </lineage>
</organism>
<gene>
    <name evidence="3" type="ORF">Tci_004034</name>
</gene>